<keyword evidence="2" id="KW-1185">Reference proteome</keyword>
<evidence type="ECO:0000313" key="1">
    <source>
        <dbReference type="EMBL" id="KAK2881010.1"/>
    </source>
</evidence>
<dbReference type="Proteomes" id="UP001187343">
    <property type="component" value="Unassembled WGS sequence"/>
</dbReference>
<protein>
    <submittedName>
        <fullName evidence="1">Uncharacterized protein</fullName>
    </submittedName>
</protein>
<comment type="caution">
    <text evidence="1">The sequence shown here is derived from an EMBL/GenBank/DDBJ whole genome shotgun (WGS) entry which is preliminary data.</text>
</comment>
<reference evidence="1" key="1">
    <citation type="submission" date="2023-08" db="EMBL/GenBank/DDBJ databases">
        <title>Chromosome-level Genome Assembly of mud carp (Cirrhinus molitorella).</title>
        <authorList>
            <person name="Liu H."/>
        </authorList>
    </citation>
    <scope>NUCLEOTIDE SEQUENCE</scope>
    <source>
        <strain evidence="1">Prfri</strain>
        <tissue evidence="1">Muscle</tissue>
    </source>
</reference>
<proteinExistence type="predicted"/>
<organism evidence="1 2">
    <name type="scientific">Cirrhinus molitorella</name>
    <name type="common">mud carp</name>
    <dbReference type="NCBI Taxonomy" id="172907"/>
    <lineage>
        <taxon>Eukaryota</taxon>
        <taxon>Metazoa</taxon>
        <taxon>Chordata</taxon>
        <taxon>Craniata</taxon>
        <taxon>Vertebrata</taxon>
        <taxon>Euteleostomi</taxon>
        <taxon>Actinopterygii</taxon>
        <taxon>Neopterygii</taxon>
        <taxon>Teleostei</taxon>
        <taxon>Ostariophysi</taxon>
        <taxon>Cypriniformes</taxon>
        <taxon>Cyprinidae</taxon>
        <taxon>Labeoninae</taxon>
        <taxon>Labeonini</taxon>
        <taxon>Cirrhinus</taxon>
    </lineage>
</organism>
<accession>A0AA88TQK8</accession>
<evidence type="ECO:0000313" key="2">
    <source>
        <dbReference type="Proteomes" id="UP001187343"/>
    </source>
</evidence>
<dbReference type="AlphaFoldDB" id="A0AA88TQK8"/>
<gene>
    <name evidence="1" type="ORF">Q8A67_018278</name>
</gene>
<dbReference type="EMBL" id="JAUYZG010000018">
    <property type="protein sequence ID" value="KAK2881010.1"/>
    <property type="molecule type" value="Genomic_DNA"/>
</dbReference>
<name>A0AA88TQK8_9TELE</name>
<sequence>MRRRVDFLPLPPCSWYCSPGTLTPRSPSPSRLSIFHPSPELAAESGHSPQHWPQPQQDVELSISAHPSRSFWGPLAAVPIIHHKTQHPHQALANLYSAAKAQREEERGKGLVMGQILSLRLFGPLTKQGQRPPPRGVCVCVCPVVGVGAAHGPRSCIVVLFQEELDVRVFTGRDVSRPVCVSVCSGGSIPSPYGQCVI</sequence>